<dbReference type="SUPFAM" id="SSF47090">
    <property type="entry name" value="PGBD-like"/>
    <property type="match status" value="1"/>
</dbReference>
<dbReference type="InterPro" id="IPR005534">
    <property type="entry name" value="Curli_assmbl/transp-comp_CsgG"/>
</dbReference>
<dbReference type="Pfam" id="PF03783">
    <property type="entry name" value="CsgG"/>
    <property type="match status" value="1"/>
</dbReference>
<proteinExistence type="predicted"/>
<feature type="domain" description="Peptidoglycan binding-like" evidence="2">
    <location>
        <begin position="281"/>
        <end position="335"/>
    </location>
</feature>
<dbReference type="Pfam" id="PF01471">
    <property type="entry name" value="PG_binding_1"/>
    <property type="match status" value="1"/>
</dbReference>
<keyword evidence="4" id="KW-1185">Reference proteome</keyword>
<dbReference type="EMBL" id="VTOX01000005">
    <property type="protein sequence ID" value="NKE67294.1"/>
    <property type="molecule type" value="Genomic_DNA"/>
</dbReference>
<comment type="caution">
    <text evidence="3">The sequence shown here is derived from an EMBL/GenBank/DDBJ whole genome shotgun (WGS) entry which is preliminary data.</text>
</comment>
<reference evidence="3 4" key="1">
    <citation type="journal article" date="2020" name="Nature">
        <title>Bacterial chemolithoautotrophy via manganese oxidation.</title>
        <authorList>
            <person name="Yu H."/>
            <person name="Leadbetter J.R."/>
        </authorList>
    </citation>
    <scope>NUCLEOTIDE SEQUENCE [LARGE SCALE GENOMIC DNA]</scope>
    <source>
        <strain evidence="3 4">RBP-1</strain>
    </source>
</reference>
<accession>A0A7X6DHL0</accession>
<evidence type="ECO:0000256" key="1">
    <source>
        <dbReference type="SAM" id="SignalP"/>
    </source>
</evidence>
<keyword evidence="1" id="KW-0732">Signal</keyword>
<evidence type="ECO:0000313" key="4">
    <source>
        <dbReference type="Proteomes" id="UP000521868"/>
    </source>
</evidence>
<feature type="signal peptide" evidence="1">
    <location>
        <begin position="1"/>
        <end position="25"/>
    </location>
</feature>
<evidence type="ECO:0000259" key="2">
    <source>
        <dbReference type="Pfam" id="PF01471"/>
    </source>
</evidence>
<dbReference type="AlphaFoldDB" id="A0A7X6DHL0"/>
<organism evidence="3 4">
    <name type="scientific">Ramlibacter lithotrophicus</name>
    <dbReference type="NCBI Taxonomy" id="2606681"/>
    <lineage>
        <taxon>Bacteria</taxon>
        <taxon>Pseudomonadati</taxon>
        <taxon>Pseudomonadota</taxon>
        <taxon>Betaproteobacteria</taxon>
        <taxon>Burkholderiales</taxon>
        <taxon>Comamonadaceae</taxon>
        <taxon>Ramlibacter</taxon>
    </lineage>
</organism>
<name>A0A7X6DHL0_9BURK</name>
<dbReference type="InterPro" id="IPR002477">
    <property type="entry name" value="Peptidoglycan-bd-like"/>
</dbReference>
<sequence>MSQKSVHLIALATLAAALQACVATAPKLGDGSAKTAATGSAGGANAQNASSQLEKCSQPLGTMALVEDQQAAWYQQLTSQYRLPSTVPVLRLLVQQSNCFVVVDRGRALANMQQERAFQQTGELRANSNFGKGQMVSADYSINPEVLFSEQGTGGIGGAVAMFNPIVGALVAGIRTNEAAAILTLVDNRSGVQVAAAEGSAKNADFGLGGLVAGGAGAVGLGGYTNTPQGKVVAAAFLNAYNQLVQAVRNYTPQSMGGEGLGAGGKLAVDGAAAAPAPRSGLTVKEAQERLRSLGYDTGTPDGLLGRKTAAAVRAFQADRKLPATGMLDEPTRAELQR</sequence>
<evidence type="ECO:0000313" key="3">
    <source>
        <dbReference type="EMBL" id="NKE67294.1"/>
    </source>
</evidence>
<feature type="chain" id="PRO_5030775503" evidence="1">
    <location>
        <begin position="26"/>
        <end position="338"/>
    </location>
</feature>
<dbReference type="InterPro" id="IPR036366">
    <property type="entry name" value="PGBDSf"/>
</dbReference>
<gene>
    <name evidence="3" type="ORF">RAMLITH_15825</name>
</gene>
<dbReference type="PROSITE" id="PS51257">
    <property type="entry name" value="PROKAR_LIPOPROTEIN"/>
    <property type="match status" value="1"/>
</dbReference>
<dbReference type="Gene3D" id="1.10.101.10">
    <property type="entry name" value="PGBD-like superfamily/PGBD"/>
    <property type="match status" value="1"/>
</dbReference>
<dbReference type="RefSeq" id="WP_168108416.1">
    <property type="nucleotide sequence ID" value="NZ_VTOX01000005.1"/>
</dbReference>
<dbReference type="InterPro" id="IPR036365">
    <property type="entry name" value="PGBD-like_sf"/>
</dbReference>
<dbReference type="Proteomes" id="UP000521868">
    <property type="component" value="Unassembled WGS sequence"/>
</dbReference>
<protein>
    <submittedName>
        <fullName evidence="3">Peptidoglycan-binding protein</fullName>
    </submittedName>
</protein>
<dbReference type="GO" id="GO:0030288">
    <property type="term" value="C:outer membrane-bounded periplasmic space"/>
    <property type="evidence" value="ECO:0007669"/>
    <property type="project" value="InterPro"/>
</dbReference>